<evidence type="ECO:0000256" key="1">
    <source>
        <dbReference type="SAM" id="MobiDB-lite"/>
    </source>
</evidence>
<reference evidence="2" key="2">
    <citation type="journal article" date="2023" name="IMA Fungus">
        <title>Comparative genomic study of the Penicillium genus elucidates a diverse pangenome and 15 lateral gene transfer events.</title>
        <authorList>
            <person name="Petersen C."/>
            <person name="Sorensen T."/>
            <person name="Nielsen M.R."/>
            <person name="Sondergaard T.E."/>
            <person name="Sorensen J.L."/>
            <person name="Fitzpatrick D.A."/>
            <person name="Frisvad J.C."/>
            <person name="Nielsen K.L."/>
        </authorList>
    </citation>
    <scope>NUCLEOTIDE SEQUENCE</scope>
    <source>
        <strain evidence="2">IBT 34128</strain>
    </source>
</reference>
<sequence length="673" mass="75753">MAEASDNSPDYKALWRQAEQDRERADQQRERADQERKRAEEELDKARRDTQLTTFAEFIRGCHIRLSRPIRVQTNPDLSTQGSLTSPEGRSCPTHLRFWTDFHTLQHDVYTKVFRLLEPAQGPSPRLFSPLLALENLGRQLHLHLLASEADLQTYARFAVEDQVHQILDALKSIPGSSDYFPLDGNFWFDNHSNTLSERLEARSSRRGGKPTRSNTDQFCVHRTVDGRNDLLTIVEYKPPHKLSPEQLRAGLRDMNVWEDVVQQTTMPTDREEKLQYVAKLRVAIMGTQVHDSMIKDGVAYACMTTGLGQVFFHVPESDPETLLYFLAEPNLDVESMGQADWRREPVTAVGRMLALCLMSLTAPVRSQAWRNGAVGNVHTWTADVQQPAARGPALRSRTRSEAPQEPAPVFSPTPGAAASSRTKRSAQSAPQKQQDEMEPIDYCTQSCLLGLRDRGELDLGCPNYERHRCSKPTHRHLIDRSDLASLLKVQLDASLDHYITPCGDLDSGGAPLRVSLMPYGYTFIGKGTPDELRDQTRREAEAYQVLHSCQGSAVPVCLGTIDLLQTYFVHPGICVTNMLLLSWAGEPARPSQSGVLESTKRAKRAIARCGIRHHAFSQPANMLWNSGLGRVQLINFHSATWSPRNLLPLSHQSSRKRSARVEEPGPKRLRIR</sequence>
<keyword evidence="3" id="KW-1185">Reference proteome</keyword>
<dbReference type="EMBL" id="JAPMSZ010000002">
    <property type="protein sequence ID" value="KAJ5111776.1"/>
    <property type="molecule type" value="Genomic_DNA"/>
</dbReference>
<comment type="caution">
    <text evidence="2">The sequence shown here is derived from an EMBL/GenBank/DDBJ whole genome shotgun (WGS) entry which is preliminary data.</text>
</comment>
<dbReference type="RefSeq" id="XP_056515255.1">
    <property type="nucleotide sequence ID" value="XM_056651988.1"/>
</dbReference>
<feature type="region of interest" description="Disordered" evidence="1">
    <location>
        <begin position="652"/>
        <end position="673"/>
    </location>
</feature>
<gene>
    <name evidence="2" type="ORF">NUU61_001406</name>
</gene>
<feature type="region of interest" description="Disordered" evidence="1">
    <location>
        <begin position="1"/>
        <end position="45"/>
    </location>
</feature>
<organism evidence="2 3">
    <name type="scientific">Penicillium alfredii</name>
    <dbReference type="NCBI Taxonomy" id="1506179"/>
    <lineage>
        <taxon>Eukaryota</taxon>
        <taxon>Fungi</taxon>
        <taxon>Dikarya</taxon>
        <taxon>Ascomycota</taxon>
        <taxon>Pezizomycotina</taxon>
        <taxon>Eurotiomycetes</taxon>
        <taxon>Eurotiomycetidae</taxon>
        <taxon>Eurotiales</taxon>
        <taxon>Aspergillaceae</taxon>
        <taxon>Penicillium</taxon>
    </lineage>
</organism>
<feature type="region of interest" description="Disordered" evidence="1">
    <location>
        <begin position="384"/>
        <end position="438"/>
    </location>
</feature>
<name>A0A9W9G426_9EURO</name>
<proteinExistence type="predicted"/>
<reference evidence="2" key="1">
    <citation type="submission" date="2022-11" db="EMBL/GenBank/DDBJ databases">
        <authorList>
            <person name="Petersen C."/>
        </authorList>
    </citation>
    <scope>NUCLEOTIDE SEQUENCE</scope>
    <source>
        <strain evidence="2">IBT 34128</strain>
    </source>
</reference>
<evidence type="ECO:0000313" key="2">
    <source>
        <dbReference type="EMBL" id="KAJ5111776.1"/>
    </source>
</evidence>
<dbReference type="GeneID" id="81391156"/>
<dbReference type="OrthoDB" id="2156052at2759"/>
<dbReference type="AlphaFoldDB" id="A0A9W9G426"/>
<protein>
    <submittedName>
        <fullName evidence="2">Uncharacterized protein</fullName>
    </submittedName>
</protein>
<feature type="compositionally biased region" description="Basic and acidic residues" evidence="1">
    <location>
        <begin position="18"/>
        <end position="45"/>
    </location>
</feature>
<evidence type="ECO:0000313" key="3">
    <source>
        <dbReference type="Proteomes" id="UP001141434"/>
    </source>
</evidence>
<dbReference type="Proteomes" id="UP001141434">
    <property type="component" value="Unassembled WGS sequence"/>
</dbReference>
<accession>A0A9W9G426</accession>